<protein>
    <submittedName>
        <fullName evidence="6">Pirin family protein</fullName>
    </submittedName>
</protein>
<dbReference type="Gene3D" id="2.60.120.10">
    <property type="entry name" value="Jelly Rolls"/>
    <property type="match status" value="2"/>
</dbReference>
<gene>
    <name evidence="6" type="ORF">NT2_08_01040</name>
</gene>
<reference evidence="6 7" key="1">
    <citation type="submission" date="2013-09" db="EMBL/GenBank/DDBJ databases">
        <title>Whole genome shotgun sequence of Novosphingobium tardaugens NBRC 16725.</title>
        <authorList>
            <person name="Isaki S."/>
            <person name="Hosoyama A."/>
            <person name="Tsuchikane K."/>
            <person name="Katsumata H."/>
            <person name="Ando Y."/>
            <person name="Yamazaki S."/>
            <person name="Fujita N."/>
        </authorList>
    </citation>
    <scope>NUCLEOTIDE SEQUENCE [LARGE SCALE GENOMIC DNA]</scope>
    <source>
        <strain evidence="6 7">NBRC 16725</strain>
    </source>
</reference>
<dbReference type="InterPro" id="IPR011051">
    <property type="entry name" value="RmlC_Cupin_sf"/>
</dbReference>
<dbReference type="RefSeq" id="WP_021691135.1">
    <property type="nucleotide sequence ID" value="NZ_BASZ01000008.1"/>
</dbReference>
<dbReference type="OrthoDB" id="9780903at2"/>
<evidence type="ECO:0000259" key="4">
    <source>
        <dbReference type="Pfam" id="PF02678"/>
    </source>
</evidence>
<accession>U2YNZ8</accession>
<proteinExistence type="inferred from homology"/>
<evidence type="ECO:0000313" key="6">
    <source>
        <dbReference type="EMBL" id="GAD50317.1"/>
    </source>
</evidence>
<dbReference type="InterPro" id="IPR012093">
    <property type="entry name" value="Pirin"/>
</dbReference>
<comment type="similarity">
    <text evidence="1 2">Belongs to the pirin family.</text>
</comment>
<evidence type="ECO:0000313" key="7">
    <source>
        <dbReference type="Proteomes" id="UP000016568"/>
    </source>
</evidence>
<dbReference type="AlphaFoldDB" id="U2YNZ8"/>
<sequence>MTSTILRSEPLTRPWAGTDPFLFCAHHLDRYPAANATQGVPAESLGDRPLGNDFSRKDGFNMYYGTNVPGFPAHPHRGFETVTIVPAGLVDHADALGATARYGDGDVQWLTAGAGTMHSEMFPLRNQDSGNLLDLYQIWLNLPARSKMADPAFVMLWDEKIPRYHHTNADGAGADVKVIAGSYTPQESAATALTPPPPAPDSWAADPDADVAIWQITLEPGATLTLPPANRDGVRRTLYFHTGESLAVDGESQPGERLIEVAAQVPLPLANTGSDKAEILVLQGLPINEPVVAQGPFVMNTAAQIDQARRDFGRTQFGGWPWTDNGPVHPAGQGRFARYPGDTAPDLPPASASQG</sequence>
<organism evidence="6 7">
    <name type="scientific">Caenibius tardaugens NBRC 16725</name>
    <dbReference type="NCBI Taxonomy" id="1219035"/>
    <lineage>
        <taxon>Bacteria</taxon>
        <taxon>Pseudomonadati</taxon>
        <taxon>Pseudomonadota</taxon>
        <taxon>Alphaproteobacteria</taxon>
        <taxon>Sphingomonadales</taxon>
        <taxon>Erythrobacteraceae</taxon>
        <taxon>Caenibius</taxon>
    </lineage>
</organism>
<dbReference type="EMBL" id="BASZ01000008">
    <property type="protein sequence ID" value="GAD50317.1"/>
    <property type="molecule type" value="Genomic_DNA"/>
</dbReference>
<comment type="caution">
    <text evidence="6">The sequence shown here is derived from an EMBL/GenBank/DDBJ whole genome shotgun (WGS) entry which is preliminary data.</text>
</comment>
<dbReference type="SUPFAM" id="SSF51182">
    <property type="entry name" value="RmlC-like cupins"/>
    <property type="match status" value="1"/>
</dbReference>
<dbReference type="PANTHER" id="PTHR13903:SF8">
    <property type="entry name" value="PIRIN"/>
    <property type="match status" value="1"/>
</dbReference>
<dbReference type="PANTHER" id="PTHR13903">
    <property type="entry name" value="PIRIN-RELATED"/>
    <property type="match status" value="1"/>
</dbReference>
<dbReference type="Pfam" id="PF02678">
    <property type="entry name" value="Pirin"/>
    <property type="match status" value="1"/>
</dbReference>
<dbReference type="Proteomes" id="UP000016568">
    <property type="component" value="Unassembled WGS sequence"/>
</dbReference>
<feature type="domain" description="Pirin C-terminal" evidence="5">
    <location>
        <begin position="214"/>
        <end position="318"/>
    </location>
</feature>
<dbReference type="InterPro" id="IPR008778">
    <property type="entry name" value="Pirin_C_dom"/>
</dbReference>
<dbReference type="KEGG" id="ntd:EGO55_03425"/>
<dbReference type="eggNOG" id="COG1741">
    <property type="taxonomic scope" value="Bacteria"/>
</dbReference>
<evidence type="ECO:0000256" key="3">
    <source>
        <dbReference type="SAM" id="MobiDB-lite"/>
    </source>
</evidence>
<feature type="region of interest" description="Disordered" evidence="3">
    <location>
        <begin position="316"/>
        <end position="355"/>
    </location>
</feature>
<keyword evidence="7" id="KW-1185">Reference proteome</keyword>
<name>U2YNZ8_9SPHN</name>
<dbReference type="InterPro" id="IPR003829">
    <property type="entry name" value="Pirin_N_dom"/>
</dbReference>
<evidence type="ECO:0000256" key="1">
    <source>
        <dbReference type="ARBA" id="ARBA00008416"/>
    </source>
</evidence>
<dbReference type="InterPro" id="IPR014710">
    <property type="entry name" value="RmlC-like_jellyroll"/>
</dbReference>
<feature type="domain" description="Pirin N-terminal" evidence="4">
    <location>
        <begin position="58"/>
        <end position="140"/>
    </location>
</feature>
<dbReference type="Pfam" id="PF05726">
    <property type="entry name" value="Pirin_C"/>
    <property type="match status" value="1"/>
</dbReference>
<evidence type="ECO:0000256" key="2">
    <source>
        <dbReference type="RuleBase" id="RU003457"/>
    </source>
</evidence>
<evidence type="ECO:0000259" key="5">
    <source>
        <dbReference type="Pfam" id="PF05726"/>
    </source>
</evidence>